<name>A0A194X0G6_MOLSC</name>
<evidence type="ECO:0000256" key="1">
    <source>
        <dbReference type="SAM" id="Coils"/>
    </source>
</evidence>
<dbReference type="EMBL" id="KQ947421">
    <property type="protein sequence ID" value="KUJ13693.1"/>
    <property type="molecule type" value="Genomic_DNA"/>
</dbReference>
<dbReference type="AlphaFoldDB" id="A0A194X0G6"/>
<proteinExistence type="predicted"/>
<reference evidence="3 4" key="1">
    <citation type="submission" date="2015-10" db="EMBL/GenBank/DDBJ databases">
        <title>Full genome of DAOMC 229536 Phialocephala scopiformis, a fungal endophyte of spruce producing the potent anti-insectan compound rugulosin.</title>
        <authorList>
            <consortium name="DOE Joint Genome Institute"/>
            <person name="Walker A.K."/>
            <person name="Frasz S.L."/>
            <person name="Seifert K.A."/>
            <person name="Miller J.D."/>
            <person name="Mondo S.J."/>
            <person name="Labutti K."/>
            <person name="Lipzen A."/>
            <person name="Dockter R."/>
            <person name="Kennedy M."/>
            <person name="Grigoriev I.V."/>
            <person name="Spatafora J.W."/>
        </authorList>
    </citation>
    <scope>NUCLEOTIDE SEQUENCE [LARGE SCALE GENOMIC DNA]</scope>
    <source>
        <strain evidence="3 4">CBS 120377</strain>
    </source>
</reference>
<dbReference type="GeneID" id="28829891"/>
<keyword evidence="1" id="KW-0175">Coiled coil</keyword>
<dbReference type="Proteomes" id="UP000070700">
    <property type="component" value="Unassembled WGS sequence"/>
</dbReference>
<dbReference type="RefSeq" id="XP_018068048.1">
    <property type="nucleotide sequence ID" value="XM_018220165.1"/>
</dbReference>
<feature type="region of interest" description="Disordered" evidence="2">
    <location>
        <begin position="1"/>
        <end position="31"/>
    </location>
</feature>
<organism evidence="3 4">
    <name type="scientific">Mollisia scopiformis</name>
    <name type="common">Conifer needle endophyte fungus</name>
    <name type="synonym">Phialocephala scopiformis</name>
    <dbReference type="NCBI Taxonomy" id="149040"/>
    <lineage>
        <taxon>Eukaryota</taxon>
        <taxon>Fungi</taxon>
        <taxon>Dikarya</taxon>
        <taxon>Ascomycota</taxon>
        <taxon>Pezizomycotina</taxon>
        <taxon>Leotiomycetes</taxon>
        <taxon>Helotiales</taxon>
        <taxon>Mollisiaceae</taxon>
        <taxon>Mollisia</taxon>
    </lineage>
</organism>
<sequence length="338" mass="39501">MENASESARKRTAESACLDERDDPQKRFGLPSMVSQPLTYEQLQTELAGLRVELNLSREHVATENEKFNQANISRDEVQKKHDHLSSEYQKLEKNFALAEGARSELEENWRKLNKHVRVDQIKYKELFDHYTKKKQEWKSGQGEQAKYRELLDHYTKKKREWEEKLAKKNRELTLSAERKSRDDNASLLMKVMALEKDLENEKKNNAQYTAIAHGMSDLDDQRRKIRDDAHQLTRREMTLSVRENKLNVMKGQFAVDLNKAKESIIAKKKQVNAEKEDAMNEIRVLKWERDQARRERDVAIKMAQTNMVVESSTTDEGAVNSQLNLQVGMEGLERLNI</sequence>
<gene>
    <name evidence="3" type="ORF">LY89DRAFT_736697</name>
</gene>
<evidence type="ECO:0000256" key="2">
    <source>
        <dbReference type="SAM" id="MobiDB-lite"/>
    </source>
</evidence>
<evidence type="ECO:0000313" key="4">
    <source>
        <dbReference type="Proteomes" id="UP000070700"/>
    </source>
</evidence>
<keyword evidence="4" id="KW-1185">Reference proteome</keyword>
<feature type="coiled-coil region" evidence="1">
    <location>
        <begin position="145"/>
        <end position="296"/>
    </location>
</feature>
<dbReference type="InParanoid" id="A0A194X0G6"/>
<accession>A0A194X0G6</accession>
<evidence type="ECO:0000313" key="3">
    <source>
        <dbReference type="EMBL" id="KUJ13693.1"/>
    </source>
</evidence>
<protein>
    <submittedName>
        <fullName evidence="3">Uncharacterized protein</fullName>
    </submittedName>
</protein>
<feature type="coiled-coil region" evidence="1">
    <location>
        <begin position="40"/>
        <end position="109"/>
    </location>
</feature>
<dbReference type="KEGG" id="psco:LY89DRAFT_736697"/>